<evidence type="ECO:0000313" key="1">
    <source>
        <dbReference type="EMBL" id="RBM49724.1"/>
    </source>
</evidence>
<dbReference type="Proteomes" id="UP000252427">
    <property type="component" value="Unassembled WGS sequence"/>
</dbReference>
<dbReference type="InterPro" id="IPR038402">
    <property type="entry name" value="PvuII_sf"/>
</dbReference>
<organism evidence="2 3">
    <name type="scientific">Vibrio paracholerae</name>
    <dbReference type="NCBI Taxonomy" id="650003"/>
    <lineage>
        <taxon>Bacteria</taxon>
        <taxon>Pseudomonadati</taxon>
        <taxon>Pseudomonadota</taxon>
        <taxon>Gammaproteobacteria</taxon>
        <taxon>Vibrionales</taxon>
        <taxon>Vibrionaceae</taxon>
        <taxon>Vibrio</taxon>
    </lineage>
</organism>
<proteinExistence type="predicted"/>
<gene>
    <name evidence="1" type="ORF">DLR69_17690</name>
    <name evidence="2" type="ORF">DLR70_10830</name>
</gene>
<protein>
    <submittedName>
        <fullName evidence="2">Uncharacterized protein</fullName>
    </submittedName>
</protein>
<evidence type="ECO:0000313" key="4">
    <source>
        <dbReference type="Proteomes" id="UP000252488"/>
    </source>
</evidence>
<dbReference type="RefSeq" id="WP_113594058.1">
    <property type="nucleotide sequence ID" value="NZ_CAWNVX010000046.1"/>
</dbReference>
<reference evidence="3 4" key="1">
    <citation type="submission" date="2018-06" db="EMBL/GenBank/DDBJ databases">
        <title>Draft genome sequences of nine Vibrio sp. clinical isolates from across the United States representing the closest known relative of Vibrio cholerae.</title>
        <authorList>
            <person name="Islam M.T."/>
            <person name="Liang K."/>
            <person name="Im M.S."/>
            <person name="Winkjer J."/>
            <person name="Busby S."/>
            <person name="Batra D."/>
            <person name="Rowe L."/>
            <person name="Tarr C.L."/>
            <person name="Boucher Y."/>
        </authorList>
    </citation>
    <scope>NUCLEOTIDE SEQUENCE [LARGE SCALE GENOMIC DNA]</scope>
    <source>
        <strain evidence="1 4">2016V-1111</strain>
        <strain evidence="2 3">2016V-1114</strain>
    </source>
</reference>
<evidence type="ECO:0000313" key="2">
    <source>
        <dbReference type="EMBL" id="RBM80543.1"/>
    </source>
</evidence>
<dbReference type="AlphaFoldDB" id="A0AAX1QSU8"/>
<sequence length="204" mass="24042">MAGNFQDDDREQAMRELFDLYKDENEGRGGVDAHLDLDGRTIPFELKTTSKGSVTTVRDFGPDHIEKWRDKHWLIGFFVNGEEFYHYASPDMMAEWITNKASYIAPDFTIADLVARNLSLEDMHQVMEDKAVYTYEDAKSLQKMQYTKEEYLARQDLENGYSPERMLEIFRERGKYLVQRGSTLNNPHIPFTYFENWDKITENH</sequence>
<dbReference type="Gene3D" id="3.40.210.10">
    <property type="entry name" value="PVUII Endonuclease, subunit A"/>
    <property type="match status" value="1"/>
</dbReference>
<evidence type="ECO:0000313" key="3">
    <source>
        <dbReference type="Proteomes" id="UP000252427"/>
    </source>
</evidence>
<keyword evidence="4" id="KW-1185">Reference proteome</keyword>
<dbReference type="EMBL" id="QKKS01000020">
    <property type="protein sequence ID" value="RBM80543.1"/>
    <property type="molecule type" value="Genomic_DNA"/>
</dbReference>
<comment type="caution">
    <text evidence="2">The sequence shown here is derived from an EMBL/GenBank/DDBJ whole genome shotgun (WGS) entry which is preliminary data.</text>
</comment>
<accession>A0AAX1QSU8</accession>
<dbReference type="Proteomes" id="UP000252488">
    <property type="component" value="Unassembled WGS sequence"/>
</dbReference>
<name>A0AAX1QSU8_9VIBR</name>
<dbReference type="EMBL" id="QKKR01000050">
    <property type="protein sequence ID" value="RBM49724.1"/>
    <property type="molecule type" value="Genomic_DNA"/>
</dbReference>